<keyword evidence="3" id="KW-1185">Reference proteome</keyword>
<feature type="compositionally biased region" description="Basic and acidic residues" evidence="1">
    <location>
        <begin position="60"/>
        <end position="76"/>
    </location>
</feature>
<proteinExistence type="predicted"/>
<dbReference type="RefSeq" id="WP_212701429.1">
    <property type="nucleotide sequence ID" value="NZ_JADMKU010000010.1"/>
</dbReference>
<comment type="caution">
    <text evidence="2">The sequence shown here is derived from an EMBL/GenBank/DDBJ whole genome shotgun (WGS) entry which is preliminary data.</text>
</comment>
<evidence type="ECO:0000313" key="2">
    <source>
        <dbReference type="EMBL" id="MBR9651914.1"/>
    </source>
</evidence>
<protein>
    <submittedName>
        <fullName evidence="2">Uncharacterized protein</fullName>
    </submittedName>
</protein>
<accession>A0ABS5HSP2</accession>
<organism evidence="2 3">
    <name type="scientific">Thalassovita aquimarina</name>
    <dbReference type="NCBI Taxonomy" id="2785917"/>
    <lineage>
        <taxon>Bacteria</taxon>
        <taxon>Pseudomonadati</taxon>
        <taxon>Pseudomonadota</taxon>
        <taxon>Alphaproteobacteria</taxon>
        <taxon>Rhodobacterales</taxon>
        <taxon>Roseobacteraceae</taxon>
        <taxon>Thalassovita</taxon>
    </lineage>
</organism>
<dbReference type="Proteomes" id="UP001195941">
    <property type="component" value="Unassembled WGS sequence"/>
</dbReference>
<sequence>MTEKKSAAPQDYEVTQGREIAGAYREAGETVSLTPAQAKYYLPPCGSGLKPAGGAPSGDAKPDAEKAATKARKSDA</sequence>
<reference evidence="2 3" key="1">
    <citation type="journal article" date="2021" name="Arch. Microbiol.">
        <title>Thalassobius aquimarinus sp. nov., isolated from the Sea of Japan seashore.</title>
        <authorList>
            <person name="Kurilenko V.V."/>
            <person name="Romanenko L.A."/>
            <person name="Chernysheva N.Y."/>
            <person name="Velansky P.V."/>
            <person name="Tekutyeva L.A."/>
            <person name="Isaeva M.P."/>
            <person name="Mikhailov V.V."/>
        </authorList>
    </citation>
    <scope>NUCLEOTIDE SEQUENCE [LARGE SCALE GENOMIC DNA]</scope>
    <source>
        <strain evidence="2 3">KMM 8518</strain>
    </source>
</reference>
<gene>
    <name evidence="2" type="ORF">IT775_12360</name>
</gene>
<name>A0ABS5HSP2_9RHOB</name>
<dbReference type="EMBL" id="JADMKU010000010">
    <property type="protein sequence ID" value="MBR9651914.1"/>
    <property type="molecule type" value="Genomic_DNA"/>
</dbReference>
<evidence type="ECO:0000256" key="1">
    <source>
        <dbReference type="SAM" id="MobiDB-lite"/>
    </source>
</evidence>
<evidence type="ECO:0000313" key="3">
    <source>
        <dbReference type="Proteomes" id="UP001195941"/>
    </source>
</evidence>
<feature type="region of interest" description="Disordered" evidence="1">
    <location>
        <begin position="46"/>
        <end position="76"/>
    </location>
</feature>